<dbReference type="InterPro" id="IPR007110">
    <property type="entry name" value="Ig-like_dom"/>
</dbReference>
<evidence type="ECO:0000256" key="6">
    <source>
        <dbReference type="SAM" id="SignalP"/>
    </source>
</evidence>
<organism evidence="8 9">
    <name type="scientific">Aldrovandia affinis</name>
    <dbReference type="NCBI Taxonomy" id="143900"/>
    <lineage>
        <taxon>Eukaryota</taxon>
        <taxon>Metazoa</taxon>
        <taxon>Chordata</taxon>
        <taxon>Craniata</taxon>
        <taxon>Vertebrata</taxon>
        <taxon>Euteleostomi</taxon>
        <taxon>Actinopterygii</taxon>
        <taxon>Neopterygii</taxon>
        <taxon>Teleostei</taxon>
        <taxon>Notacanthiformes</taxon>
        <taxon>Halosauridae</taxon>
        <taxon>Aldrovandia</taxon>
    </lineage>
</organism>
<keyword evidence="6" id="KW-0732">Signal</keyword>
<dbReference type="FunFam" id="2.60.40.10:FF:000033">
    <property type="entry name" value="Killer cell immunoglobulin-like receptor"/>
    <property type="match status" value="1"/>
</dbReference>
<protein>
    <recommendedName>
        <fullName evidence="7">Ig-like domain-containing protein</fullName>
    </recommendedName>
</protein>
<keyword evidence="9" id="KW-1185">Reference proteome</keyword>
<keyword evidence="5" id="KW-1133">Transmembrane helix</keyword>
<gene>
    <name evidence="8" type="ORF">AAFF_G00225160</name>
</gene>
<keyword evidence="2" id="KW-1015">Disulfide bond</keyword>
<name>A0AAD7X2E2_9TELE</name>
<dbReference type="SUPFAM" id="SSF48726">
    <property type="entry name" value="Immunoglobulin"/>
    <property type="match status" value="1"/>
</dbReference>
<dbReference type="InterPro" id="IPR003599">
    <property type="entry name" value="Ig_sub"/>
</dbReference>
<evidence type="ECO:0000256" key="2">
    <source>
        <dbReference type="ARBA" id="ARBA00023157"/>
    </source>
</evidence>
<dbReference type="PROSITE" id="PS50835">
    <property type="entry name" value="IG_LIKE"/>
    <property type="match status" value="1"/>
</dbReference>
<evidence type="ECO:0000256" key="1">
    <source>
        <dbReference type="ARBA" id="ARBA00022737"/>
    </source>
</evidence>
<dbReference type="Gene3D" id="2.60.40.10">
    <property type="entry name" value="Immunoglobulins"/>
    <property type="match status" value="1"/>
</dbReference>
<feature type="transmembrane region" description="Helical" evidence="5">
    <location>
        <begin position="141"/>
        <end position="162"/>
    </location>
</feature>
<feature type="signal peptide" evidence="6">
    <location>
        <begin position="1"/>
        <end position="19"/>
    </location>
</feature>
<keyword evidence="5" id="KW-0812">Transmembrane</keyword>
<keyword evidence="1" id="KW-0677">Repeat</keyword>
<feature type="domain" description="Ig-like" evidence="7">
    <location>
        <begin position="25"/>
        <end position="102"/>
    </location>
</feature>
<dbReference type="InterPro" id="IPR036179">
    <property type="entry name" value="Ig-like_dom_sf"/>
</dbReference>
<reference evidence="8" key="1">
    <citation type="journal article" date="2023" name="Science">
        <title>Genome structures resolve the early diversification of teleost fishes.</title>
        <authorList>
            <person name="Parey E."/>
            <person name="Louis A."/>
            <person name="Montfort J."/>
            <person name="Bouchez O."/>
            <person name="Roques C."/>
            <person name="Iampietro C."/>
            <person name="Lluch J."/>
            <person name="Castinel A."/>
            <person name="Donnadieu C."/>
            <person name="Desvignes T."/>
            <person name="Floi Bucao C."/>
            <person name="Jouanno E."/>
            <person name="Wen M."/>
            <person name="Mejri S."/>
            <person name="Dirks R."/>
            <person name="Jansen H."/>
            <person name="Henkel C."/>
            <person name="Chen W.J."/>
            <person name="Zahm M."/>
            <person name="Cabau C."/>
            <person name="Klopp C."/>
            <person name="Thompson A.W."/>
            <person name="Robinson-Rechavi M."/>
            <person name="Braasch I."/>
            <person name="Lecointre G."/>
            <person name="Bobe J."/>
            <person name="Postlethwait J.H."/>
            <person name="Berthelot C."/>
            <person name="Roest Crollius H."/>
            <person name="Guiguen Y."/>
        </authorList>
    </citation>
    <scope>NUCLEOTIDE SEQUENCE</scope>
    <source>
        <strain evidence="8">NC1722</strain>
    </source>
</reference>
<feature type="chain" id="PRO_5042039925" description="Ig-like domain-containing protein" evidence="6">
    <location>
        <begin position="20"/>
        <end position="283"/>
    </location>
</feature>
<dbReference type="Proteomes" id="UP001221898">
    <property type="component" value="Unassembled WGS sequence"/>
</dbReference>
<keyword evidence="3" id="KW-0325">Glycoprotein</keyword>
<evidence type="ECO:0000313" key="9">
    <source>
        <dbReference type="Proteomes" id="UP001221898"/>
    </source>
</evidence>
<evidence type="ECO:0000259" key="7">
    <source>
        <dbReference type="PROSITE" id="PS50835"/>
    </source>
</evidence>
<evidence type="ECO:0000313" key="8">
    <source>
        <dbReference type="EMBL" id="KAJ8417673.1"/>
    </source>
</evidence>
<evidence type="ECO:0000256" key="4">
    <source>
        <dbReference type="ARBA" id="ARBA00023319"/>
    </source>
</evidence>
<dbReference type="Pfam" id="PF13895">
    <property type="entry name" value="Ig_2"/>
    <property type="match status" value="1"/>
</dbReference>
<keyword evidence="5" id="KW-0472">Membrane</keyword>
<dbReference type="SMART" id="SM00409">
    <property type="entry name" value="IG"/>
    <property type="match status" value="1"/>
</dbReference>
<dbReference type="AlphaFoldDB" id="A0AAD7X2E2"/>
<comment type="caution">
    <text evidence="8">The sequence shown here is derived from an EMBL/GenBank/DDBJ whole genome shotgun (WGS) entry which is preliminary data.</text>
</comment>
<accession>A0AAD7X2E2</accession>
<proteinExistence type="predicted"/>
<sequence>MCLFLVMTLTAASWVRSHGGDYFHPARVFVGKPQVKVGKDLKFRCSIFSLVTDQKSKTAAHLHFYLCKDGAGTQMKLQESGQNDTIFTMKNVKSEDSGNYSCVYSWGRYSLQTVRGRGENSVLVQVSGGPKQQSFTEGERIIGWATAPVVLLLISLLLLGLWRYRSILKQVEGKRSSESQSRKVDAVYCDIQEFVVAEEQGQNEQSAVYDDLNGYATVECRGLRMEAEQRNSTKDYPAYSVIVLHASDDTRIKKEEDTVLDSILMSPNDKGRFAHVHVSSCWF</sequence>
<evidence type="ECO:0000256" key="3">
    <source>
        <dbReference type="ARBA" id="ARBA00023180"/>
    </source>
</evidence>
<keyword evidence="4" id="KW-0393">Immunoglobulin domain</keyword>
<dbReference type="EMBL" id="JAINUG010000003">
    <property type="protein sequence ID" value="KAJ8417673.1"/>
    <property type="molecule type" value="Genomic_DNA"/>
</dbReference>
<dbReference type="InterPro" id="IPR013783">
    <property type="entry name" value="Ig-like_fold"/>
</dbReference>
<evidence type="ECO:0000256" key="5">
    <source>
        <dbReference type="SAM" id="Phobius"/>
    </source>
</evidence>